<protein>
    <recommendedName>
        <fullName evidence="3">DUF2442 domain-containing protein</fullName>
    </recommendedName>
</protein>
<dbReference type="InterPro" id="IPR036782">
    <property type="entry name" value="NE0471-like_N"/>
</dbReference>
<dbReference type="Gene3D" id="3.30.2020.10">
    <property type="entry name" value="NE0471-like N-terminal domain"/>
    <property type="match status" value="1"/>
</dbReference>
<evidence type="ECO:0008006" key="3">
    <source>
        <dbReference type="Google" id="ProtNLM"/>
    </source>
</evidence>
<dbReference type="AlphaFoldDB" id="A0A1H7EWL9"/>
<evidence type="ECO:0000313" key="1">
    <source>
        <dbReference type="EMBL" id="SEK18251.1"/>
    </source>
</evidence>
<organism evidence="1 2">
    <name type="scientific">Ectothiorhodospira marina</name>
    <dbReference type="NCBI Taxonomy" id="1396821"/>
    <lineage>
        <taxon>Bacteria</taxon>
        <taxon>Pseudomonadati</taxon>
        <taxon>Pseudomonadota</taxon>
        <taxon>Gammaproteobacteria</taxon>
        <taxon>Chromatiales</taxon>
        <taxon>Ectothiorhodospiraceae</taxon>
        <taxon>Ectothiorhodospira</taxon>
    </lineage>
</organism>
<dbReference type="InterPro" id="IPR018841">
    <property type="entry name" value="DUF2442"/>
</dbReference>
<proteinExistence type="predicted"/>
<reference evidence="2" key="1">
    <citation type="submission" date="2016-10" db="EMBL/GenBank/DDBJ databases">
        <authorList>
            <person name="Varghese N."/>
            <person name="Submissions S."/>
        </authorList>
    </citation>
    <scope>NUCLEOTIDE SEQUENCE [LARGE SCALE GENOMIC DNA]</scope>
    <source>
        <strain evidence="2">DSM 241</strain>
    </source>
</reference>
<accession>A0A1H7EWL9</accession>
<name>A0A1H7EWL9_9GAMM</name>
<dbReference type="EMBL" id="FOAA01000001">
    <property type="protein sequence ID" value="SEK18251.1"/>
    <property type="molecule type" value="Genomic_DNA"/>
</dbReference>
<gene>
    <name evidence="1" type="ORF">SAMN05444515_1015</name>
</gene>
<dbReference type="Pfam" id="PF10387">
    <property type="entry name" value="DUF2442"/>
    <property type="match status" value="1"/>
</dbReference>
<dbReference type="SUPFAM" id="SSF143880">
    <property type="entry name" value="NE0471 N-terminal domain-like"/>
    <property type="match status" value="1"/>
</dbReference>
<sequence length="104" mass="12129">MVRNHSRFSHFSKVNKMHPSVTNVTPSDNYTLQVDFDNGERGILDMKPYLDFGVFQRLKDRNAFERVRVSFDTVEWDSGIDLDPEFVYEKCRRNRAQQGAPADA</sequence>
<evidence type="ECO:0000313" key="2">
    <source>
        <dbReference type="Proteomes" id="UP000199256"/>
    </source>
</evidence>
<keyword evidence="2" id="KW-1185">Reference proteome</keyword>
<dbReference type="Proteomes" id="UP000199256">
    <property type="component" value="Unassembled WGS sequence"/>
</dbReference>
<dbReference type="STRING" id="1396821.SAMN05444515_1015"/>